<reference evidence="1 2" key="1">
    <citation type="submission" date="2024-04" db="EMBL/GenBank/DDBJ databases">
        <title>genome sequences of Mucor flavus KT1a and Helicostylum pulchrum KT1b strains isolated from the surface of a dry-aged beef.</title>
        <authorList>
            <person name="Toyotome T."/>
            <person name="Hosono M."/>
            <person name="Torimaru M."/>
            <person name="Fukuda K."/>
            <person name="Mikami N."/>
        </authorList>
    </citation>
    <scope>NUCLEOTIDE SEQUENCE [LARGE SCALE GENOMIC DNA]</scope>
    <source>
        <strain evidence="1 2">KT1a</strain>
    </source>
</reference>
<gene>
    <name evidence="1" type="ORF">MFLAVUS_011321</name>
</gene>
<dbReference type="Proteomes" id="UP001473302">
    <property type="component" value="Unassembled WGS sequence"/>
</dbReference>
<evidence type="ECO:0000313" key="2">
    <source>
        <dbReference type="Proteomes" id="UP001473302"/>
    </source>
</evidence>
<name>A0ABP9ZF75_9FUNG</name>
<keyword evidence="2" id="KW-1185">Reference proteome</keyword>
<proteinExistence type="predicted"/>
<sequence>MPLFSYKKNRIIPALPPAATLRHNLYSEYNRLVPSPPPPPFVANDRESFYSNTSTRAYEEVTFNGNGRSLLASPLDDLEFEYSISNENFFEINFDSIKAVIYYPTPNKTTVGVAEIHNLILGPQTRTNVSFPVHMISSSEKDKSDSEKDFRDMVISSCDGNTESDILVSFDLMPTIRIYNYPIVTLAFTGQKTKMSCGKLQFFTENTEKMLEIK</sequence>
<dbReference type="EMBL" id="BAABUK010000049">
    <property type="protein sequence ID" value="GAA5817768.1"/>
    <property type="molecule type" value="Genomic_DNA"/>
</dbReference>
<accession>A0ABP9ZF75</accession>
<evidence type="ECO:0000313" key="1">
    <source>
        <dbReference type="EMBL" id="GAA5817768.1"/>
    </source>
</evidence>
<comment type="caution">
    <text evidence="1">The sequence shown here is derived from an EMBL/GenBank/DDBJ whole genome shotgun (WGS) entry which is preliminary data.</text>
</comment>
<organism evidence="1 2">
    <name type="scientific">Mucor flavus</name>
    <dbReference type="NCBI Taxonomy" id="439312"/>
    <lineage>
        <taxon>Eukaryota</taxon>
        <taxon>Fungi</taxon>
        <taxon>Fungi incertae sedis</taxon>
        <taxon>Mucoromycota</taxon>
        <taxon>Mucoromycotina</taxon>
        <taxon>Mucoromycetes</taxon>
        <taxon>Mucorales</taxon>
        <taxon>Mucorineae</taxon>
        <taxon>Mucoraceae</taxon>
        <taxon>Mucor</taxon>
    </lineage>
</organism>
<protein>
    <submittedName>
        <fullName evidence="1">Uncharacterized protein</fullName>
    </submittedName>
</protein>